<gene>
    <name evidence="2" type="ORF">ACFO0G_11815</name>
</gene>
<dbReference type="Pfam" id="PF14300">
    <property type="entry name" value="DMP19"/>
    <property type="match status" value="1"/>
</dbReference>
<dbReference type="EMBL" id="JBHSDQ010000004">
    <property type="protein sequence ID" value="MFC4396777.1"/>
    <property type="molecule type" value="Genomic_DNA"/>
</dbReference>
<protein>
    <recommendedName>
        <fullName evidence="1">DNA mimic protein DMP19 C-terminal domain-containing protein</fullName>
    </recommendedName>
</protein>
<evidence type="ECO:0000259" key="1">
    <source>
        <dbReference type="Pfam" id="PF14300"/>
    </source>
</evidence>
<evidence type="ECO:0000313" key="3">
    <source>
        <dbReference type="Proteomes" id="UP001595778"/>
    </source>
</evidence>
<proteinExistence type="predicted"/>
<dbReference type="RefSeq" id="WP_376977774.1">
    <property type="nucleotide sequence ID" value="NZ_JBHSDQ010000004.1"/>
</dbReference>
<feature type="domain" description="DNA mimic protein DMP19 C-terminal" evidence="1">
    <location>
        <begin position="43"/>
        <end position="146"/>
    </location>
</feature>
<keyword evidence="3" id="KW-1185">Reference proteome</keyword>
<comment type="caution">
    <text evidence="2">The sequence shown here is derived from an EMBL/GenBank/DDBJ whole genome shotgun (WGS) entry which is preliminary data.</text>
</comment>
<evidence type="ECO:0000313" key="2">
    <source>
        <dbReference type="EMBL" id="MFC4396777.1"/>
    </source>
</evidence>
<name>A0ABV8WKH7_9MICC</name>
<accession>A0ABV8WKH7</accession>
<sequence>MATLTYLPVVLTSSSIDGGRDEEVVEANAAIVNAMHHALLFRDEMSPVAVRSCLVDFYLSEVLEGGFAQYAVMVGRRLGAADALVREGMAAMGAAAHLDLFNRAVGACGTEADHDGVFRLAELDGEFEELLERENITALNSRWLRGQPDLLVLDDEEIGPYIQRAAALVPDLAGRRAAFAGAPASRIAGALRSSRCGPAIRNFSSDLGAGKETFEGP</sequence>
<reference evidence="3" key="1">
    <citation type="journal article" date="2019" name="Int. J. Syst. Evol. Microbiol.">
        <title>The Global Catalogue of Microorganisms (GCM) 10K type strain sequencing project: providing services to taxonomists for standard genome sequencing and annotation.</title>
        <authorList>
            <consortium name="The Broad Institute Genomics Platform"/>
            <consortium name="The Broad Institute Genome Sequencing Center for Infectious Disease"/>
            <person name="Wu L."/>
            <person name="Ma J."/>
        </authorList>
    </citation>
    <scope>NUCLEOTIDE SEQUENCE [LARGE SCALE GENOMIC DNA]</scope>
    <source>
        <strain evidence="3">PJ61</strain>
    </source>
</reference>
<dbReference type="Proteomes" id="UP001595778">
    <property type="component" value="Unassembled WGS sequence"/>
</dbReference>
<organism evidence="2 3">
    <name type="scientific">Arthrobacter sedimenti</name>
    <dbReference type="NCBI Taxonomy" id="2694931"/>
    <lineage>
        <taxon>Bacteria</taxon>
        <taxon>Bacillati</taxon>
        <taxon>Actinomycetota</taxon>
        <taxon>Actinomycetes</taxon>
        <taxon>Micrococcales</taxon>
        <taxon>Micrococcaceae</taxon>
        <taxon>Arthrobacter</taxon>
    </lineage>
</organism>
<dbReference type="InterPro" id="IPR025402">
    <property type="entry name" value="DMP19_C"/>
</dbReference>